<gene>
    <name evidence="3" type="ORF">FUA48_01800</name>
</gene>
<proteinExistence type="predicted"/>
<feature type="domain" description="DUF11" evidence="2">
    <location>
        <begin position="501"/>
        <end position="613"/>
    </location>
</feature>
<keyword evidence="4" id="KW-1185">Reference proteome</keyword>
<evidence type="ECO:0000259" key="2">
    <source>
        <dbReference type="Pfam" id="PF01345"/>
    </source>
</evidence>
<dbReference type="Pfam" id="PF01345">
    <property type="entry name" value="DUF11"/>
    <property type="match status" value="6"/>
</dbReference>
<dbReference type="InterPro" id="IPR047589">
    <property type="entry name" value="DUF11_rpt"/>
</dbReference>
<feature type="chain" id="PRO_5022873517" evidence="1">
    <location>
        <begin position="20"/>
        <end position="2003"/>
    </location>
</feature>
<reference evidence="3 4" key="1">
    <citation type="submission" date="2019-08" db="EMBL/GenBank/DDBJ databases">
        <title>Flavobacterium alkalisoli sp. nov., isolated from rhizosphere soil of Suaeda salsa.</title>
        <authorList>
            <person name="Sun J.-Q."/>
            <person name="Xu L."/>
        </authorList>
    </citation>
    <scope>NUCLEOTIDE SEQUENCE [LARGE SCALE GENOMIC DNA]</scope>
    <source>
        <strain evidence="3 4">XS-5</strain>
    </source>
</reference>
<feature type="domain" description="DUF11" evidence="2">
    <location>
        <begin position="378"/>
        <end position="486"/>
    </location>
</feature>
<dbReference type="KEGG" id="fak:FUA48_01800"/>
<name>A0A5B9FQF3_9FLAO</name>
<dbReference type="NCBIfam" id="NF038133">
    <property type="entry name" value="choice_anch_L"/>
    <property type="match status" value="1"/>
</dbReference>
<evidence type="ECO:0000313" key="3">
    <source>
        <dbReference type="EMBL" id="QEE48351.1"/>
    </source>
</evidence>
<protein>
    <submittedName>
        <fullName evidence="3">DUF11 domain-containing protein</fullName>
    </submittedName>
</protein>
<dbReference type="EMBL" id="CP042831">
    <property type="protein sequence ID" value="QEE48351.1"/>
    <property type="molecule type" value="Genomic_DNA"/>
</dbReference>
<dbReference type="InterPro" id="IPR049804">
    <property type="entry name" value="Choice_anch_L"/>
</dbReference>
<feature type="domain" description="DUF11" evidence="2">
    <location>
        <begin position="255"/>
        <end position="361"/>
    </location>
</feature>
<dbReference type="PANTHER" id="PTHR34819:SF3">
    <property type="entry name" value="CELL SURFACE PROTEIN"/>
    <property type="match status" value="1"/>
</dbReference>
<keyword evidence="1" id="KW-0732">Signal</keyword>
<feature type="domain" description="DUF11" evidence="2">
    <location>
        <begin position="631"/>
        <end position="736"/>
    </location>
</feature>
<feature type="signal peptide" evidence="1">
    <location>
        <begin position="1"/>
        <end position="19"/>
    </location>
</feature>
<dbReference type="OrthoDB" id="1488818at2"/>
<dbReference type="InterPro" id="IPR001434">
    <property type="entry name" value="OmcB-like_DUF11"/>
</dbReference>
<accession>A0A5B9FQF3</accession>
<feature type="domain" description="DUF11" evidence="2">
    <location>
        <begin position="22"/>
        <end position="113"/>
    </location>
</feature>
<dbReference type="Proteomes" id="UP000321222">
    <property type="component" value="Chromosome"/>
</dbReference>
<dbReference type="InterPro" id="IPR051172">
    <property type="entry name" value="Chlamydia_OmcB"/>
</dbReference>
<sequence length="2003" mass="213900">MIRLLLTAFLFLTTITTYAQSDLVVFSTNPTNEYEGGELLTFTIMVTNNGPSPASNVNTYYAIPPGLLPIPNGIVRFWWTGSNGTSGTNVPVNSTIATLGVNQTVSYTINIQIPGTFTDPLPDAIVTYDTLSDIEVVNTNGQTNYIPGTQSVYTVTVTNNGPEDAANVAVNNPIPAGITNFSWTGDNGSSGTNVAINDVIASLPVGTTVTYTVTLDVPVGFTNPIVSTVTYDGVNDPTPTCDQCTDTDYPSVGTDIVIVNTDGQEVYTPGSPSVYTITVSNNGTVAAANVNAFFAVPASVTNVTWTGSNGSSGTQANLTNNIGTLNVGQTVTYTLTVDVPAGFTGNFVVSASATTSTPETDGTCEFCTDTDYESASADIVVVNTNNQNIYTAGTTSVYTVTVTNNGPTAAANVQVDNAIPAGITNFSWVGDNGSSGVNTALSDLIASLPAGDVVTYTITLDIPVGYTGLLTSETTVTSSTPDPDPSCAACVDTDSDTASADLVVTKTLASGSTYTAGMDAVYTITIENMGPTEAQNVDVSDIIPAGIDPTTVTWSGSNGTSGTGNLTDNIAAIAVGEVVTYQLVMPVPSNFNQTANIVNEVQVTSSTPDPNPACPDCIHTATPNPMANLVTVKTNGQSTYVAGTQTIYTITVTNPGPSDAYNVIVHDTKPYQIILMSWVGNGTSGTGTMHNIIPVLAAGESMTYEVSIEIPDDYHQTVGPLQNQVIVTSDTTDPIPACTSCTDIDQPSSNFVTVTQNKYTVQELVRDVLIGVDCVGIENITWSTGTNFGLTVNGIGYFEGNNSSFPIQSGLILQSGNALQAGGPNTNVPPGDGTLSGGNWAGDGQLLTYMQGLGFDVIQYNDATIIEFDFTPISNHMSFDFLFASEEYGVFQCAFSDAFAFFLNNISTGGPVTNLAVIPGTTTPVAVTSIRNNLYNGGCPSANEAFFAQYNGNAPGNAVAPIDFNGQTVVMTAESDVEPGDVYHIKLVIADRNDNALDSAVFLEAGSFNIGQPVLPEDLTIANGGALCPEDFYVLSAENTEGASFTYQWEKDGELILDEFGQPVTTETITVTEPGIYTILASFVSNPDCQLEDSIRVEFQPNIEFNDPVDLTQCGDITAPMVFDLTQNTTTITQGNTVLYDLIYFESMEDLEEGNPIFTPSTYEATNGQEIFVALIPYLNGCVITRSFTLNIIDCEVPLPELDPIAICEPAPYDGEEIFDLTIYEDQIVEGLTDPAQYTITYYENEADADAAVPVPGTEIADPTAYLGGPDTIIYIRVQNNTLAEAYNTTELELIVNPQPEVVLPAGPYEACVDTGYTLPALTLGSYFTGTQGTGTQMNPGDVVSTSQTIYVYVITGTAPYTCDDEDSFDVIINPLPAPAAPLTDYVLCDQTDYMTPDGIEEFDLTSKDLEVTGGNPDYAVSYYETANDAETATNPIVNLTTYANLSNPQMIYVRLENTVTTCYDVFDFDLVVTPLPIYDSAQTDFHECEEVPGQADFDLHSHDSALASGVSSVTVSYYSSQIEAETGDAATQLPDIYVAPDMAQIWARLQSSVTGCWTAVQITLHVDPAPIAPALTALEECAFDNDGFENFDVQSVIDYIESQLTDVTVTAHETMDDAEFGTNAIDPVDYTNIEANTQTLYIRVSSAFTVCYDIEELQLIVHQAPIATEPAPYALCDNGPDDTDGEGIFVLPSRESEILGGLDPALYTVGYFATLEAAQANTPAIATPGSYTATNTDSPVYVRVTDNATGCYDIVELELIVNPLPVATQPTPYTLCDVNTIGGQPDEVEEFDLTTKIPEIIGVQTGINVTFHHTLADADANINEIQNPQAYTNQSNAEAIYVRVTFEATGCYRIVLLDIRVEPLPIVVPPSQEDLTMCDPDSDGHAQFDLDALVEDMINNGENLSVTFHETAQDAELGINAIPNTDNYTNTNAYNQTIYVRVENTVTGCYTATAYALNLIVVDTLRLMRTFRTSPFVIRTTTTRMPWQPWTLRFRTATYWST</sequence>
<organism evidence="3 4">
    <name type="scientific">Flavobacterium alkalisoli</name>
    <dbReference type="NCBI Taxonomy" id="2602769"/>
    <lineage>
        <taxon>Bacteria</taxon>
        <taxon>Pseudomonadati</taxon>
        <taxon>Bacteroidota</taxon>
        <taxon>Flavobacteriia</taxon>
        <taxon>Flavobacteriales</taxon>
        <taxon>Flavobacteriaceae</taxon>
        <taxon>Flavobacterium</taxon>
    </lineage>
</organism>
<feature type="domain" description="DUF11" evidence="2">
    <location>
        <begin position="133"/>
        <end position="240"/>
    </location>
</feature>
<dbReference type="NCBIfam" id="TIGR01451">
    <property type="entry name" value="B_ant_repeat"/>
    <property type="match status" value="5"/>
</dbReference>
<evidence type="ECO:0000313" key="4">
    <source>
        <dbReference type="Proteomes" id="UP000321222"/>
    </source>
</evidence>
<evidence type="ECO:0000256" key="1">
    <source>
        <dbReference type="SAM" id="SignalP"/>
    </source>
</evidence>
<dbReference type="RefSeq" id="WP_147581843.1">
    <property type="nucleotide sequence ID" value="NZ_CP042831.1"/>
</dbReference>
<dbReference type="PANTHER" id="PTHR34819">
    <property type="entry name" value="LARGE CYSTEINE-RICH PERIPLASMIC PROTEIN OMCB"/>
    <property type="match status" value="1"/>
</dbReference>